<feature type="compositionally biased region" description="Basic and acidic residues" evidence="2">
    <location>
        <begin position="213"/>
        <end position="236"/>
    </location>
</feature>
<feature type="coiled-coil region" evidence="1">
    <location>
        <begin position="1478"/>
        <end position="1519"/>
    </location>
</feature>
<dbReference type="GeneID" id="94838799"/>
<feature type="coiled-coil region" evidence="1">
    <location>
        <begin position="652"/>
        <end position="738"/>
    </location>
</feature>
<feature type="coiled-coil region" evidence="1">
    <location>
        <begin position="1303"/>
        <end position="1386"/>
    </location>
</feature>
<feature type="region of interest" description="Disordered" evidence="2">
    <location>
        <begin position="381"/>
        <end position="630"/>
    </location>
</feature>
<feature type="region of interest" description="Disordered" evidence="2">
    <location>
        <begin position="1627"/>
        <end position="1665"/>
    </location>
</feature>
<feature type="region of interest" description="Disordered" evidence="2">
    <location>
        <begin position="868"/>
        <end position="887"/>
    </location>
</feature>
<dbReference type="RefSeq" id="XP_068359998.1">
    <property type="nucleotide sequence ID" value="XM_068504095.1"/>
</dbReference>
<evidence type="ECO:0000256" key="2">
    <source>
        <dbReference type="SAM" id="MobiDB-lite"/>
    </source>
</evidence>
<feature type="coiled-coil region" evidence="1">
    <location>
        <begin position="887"/>
        <end position="914"/>
    </location>
</feature>
<feature type="compositionally biased region" description="Low complexity" evidence="2">
    <location>
        <begin position="387"/>
        <end position="401"/>
    </location>
</feature>
<feature type="region of interest" description="Disordered" evidence="2">
    <location>
        <begin position="198"/>
        <end position="335"/>
    </location>
</feature>
<feature type="compositionally biased region" description="Acidic residues" evidence="2">
    <location>
        <begin position="59"/>
        <end position="73"/>
    </location>
</feature>
<accession>A0A1J4KAZ3</accession>
<dbReference type="VEuPathDB" id="TrichDB:TRFO_25038"/>
<feature type="compositionally biased region" description="Low complexity" evidence="2">
    <location>
        <begin position="486"/>
        <end position="545"/>
    </location>
</feature>
<feature type="compositionally biased region" description="Polar residues" evidence="2">
    <location>
        <begin position="24"/>
        <end position="33"/>
    </location>
</feature>
<feature type="region of interest" description="Disordered" evidence="2">
    <location>
        <begin position="19"/>
        <end position="73"/>
    </location>
</feature>
<evidence type="ECO:0000256" key="1">
    <source>
        <dbReference type="SAM" id="Coils"/>
    </source>
</evidence>
<keyword evidence="1" id="KW-0175">Coiled coil</keyword>
<dbReference type="GO" id="GO:0043622">
    <property type="term" value="P:cortical microtubule organization"/>
    <property type="evidence" value="ECO:0007669"/>
    <property type="project" value="TreeGrafter"/>
</dbReference>
<feature type="coiled-coil region" evidence="1">
    <location>
        <begin position="1218"/>
        <end position="1245"/>
    </location>
</feature>
<gene>
    <name evidence="3" type="ORF">TRFO_25038</name>
</gene>
<protein>
    <submittedName>
        <fullName evidence="3">Uncharacterized protein</fullName>
    </submittedName>
</protein>
<sequence>MSRQSKSSESVESILKQIKEFTENDSSSSTPVENMNDLIDDITITSSQSESNAEIPQELSEDDDDVHTSENDADPDLQFFLMKISKMTNHDVDNLDDATKEFQNMKFTEDGNAESPVDYGDFINQFNDKFNVVTTSLDEVMDMVEIMQENKSSQLNPFDSSSQPNGKINYFPDILKNIDDEFSDESIREREKQINDLINQQTQRNMSSSKQRRSSDSFTHSDSKSHPQKSFNKEDNIFSDNNNVKPKISRPHSSLQNGRRQSERMSSTVSSRAEDLDDFTNSQNSRFSNHSNENSFQNEENNLNSSFSHSKSSRYSQNSKLGNQPKDNDKMNSSISSKRNYNETLISNKSNSQSSNHTQSSNNSRSNLINELINNQINDPINKHAESNYSNGSQRNSYSRNSRSKSVDYTSYKKHQFEKENVLTENDEEEEVGNLSYSSQISNRNSKLSSTNSSKSNSTNKKLNRNDQFNNLSDNFSDSFEMENKNTPNISSSSLTTPSKRSSSSSNRNNHKNFFTNSTNSNSNSNTNSSRTSKSNKQSQSTTSTPNRVINSMTSTPYSKSSRSDHTESFMKISQRDELSSSYIPPHISKRTSSSLSRRSASETRSKSQSFQNEYDDANNEEFFDTGENSRSVQSFNKNYNHSRGSSIERENEELEFNNRRLISELDVLKRKIAELETENEQLKFAAMNSEEKVASIEHLNEKLQSQVSYQNEQIENLNNTKSNLQKVLDDFEKLLDNSSEVTKLTQQREQLLKVLQVHETIHQQYDQIIEHLNSEKSKFERINSSDKTNQFHEENSNDKKINNELIKPKDNTEIEDLLFKVCKASVRIGCNEANQIKDDNSGVSSSVKILKIVNLLCNQILENSLQKDENSKNHRNPKEEKDFDGNDEIRELKNQNRQTLQVLEGELRFLQKLSHSNDLQKVVFYRPSQGKSLTIDKTAQSELIRHCVVVQKYIDDTIGFYSKDQIETLSKDFECTDAQRIFTIMRTNEFEKKMKYIISFISPIYDNNNDDGEGDNKRILADLFFAISIMNEILQNHIVDLQSQLVYASHQNQKLQLQLKDDESNKIMLDEANKVLKKLQHRENKIKKKLIHFLESDTDENESLNLSSTSAASSNSHKSSSSTSKQSLSSTVVSFCTEFKKLKEKYSVKSREIEAILIKAEEMKKCYRQKIEKKNKTSKTLKKIITSQKVELEKSVSMKEEIEKKYNLLKIDSTNKIETMKNRLHEIETVCDELRKMVGQLKDEHHKQIEVLQNTCNSRFSSFEQSFESSSKDRETMTLLLKEKQILQNKIAADKRSFKRTIMEVQNQTQKFRGQYEQLSLEAKTLRIENEKLTSDANQALSDYEKMKSELDSANISKKSLELKLKAAEEKFENEKRTLQSQLSAKITSLQSDLQNQLKEDQSKQVQLIQQICEVSAKYLDLNNSKFNSPVIVVKSLCQIIDDLKKSRDQYCTIVNDVTGAQEILGLTENASLSESLTTMIKKLNDANSKINELEKSKKILNEKLAKTVNETANLQSQVACANQWEVWARRINGIVNDSHCATYSPDQLRLSLEESILASVAQRTLIFRVNTLREEKKAYIKFNKSILTERSIINPSWGVVLSIFIATRRMQQLAGCTPIRIGQAAPSVVDESPSKNKRRSRKDEIPHSHKNNKKPLRALASLV</sequence>
<keyword evidence="4" id="KW-1185">Reference proteome</keyword>
<dbReference type="GO" id="GO:0055028">
    <property type="term" value="C:cortical microtubule"/>
    <property type="evidence" value="ECO:0007669"/>
    <property type="project" value="TreeGrafter"/>
</dbReference>
<feature type="region of interest" description="Disordered" evidence="2">
    <location>
        <begin position="1106"/>
        <end position="1125"/>
    </location>
</feature>
<feature type="compositionally biased region" description="Polar residues" evidence="2">
    <location>
        <begin position="43"/>
        <end position="54"/>
    </location>
</feature>
<name>A0A1J4KAZ3_9EUKA</name>
<feature type="compositionally biased region" description="Low complexity" evidence="2">
    <location>
        <begin position="442"/>
        <end position="461"/>
    </location>
</feature>
<feature type="compositionally biased region" description="Low complexity" evidence="2">
    <location>
        <begin position="287"/>
        <end position="316"/>
    </location>
</feature>
<dbReference type="PANTHER" id="PTHR31949">
    <property type="entry name" value="GASTRIC MUCIN-LIKE PROTEIN"/>
    <property type="match status" value="1"/>
</dbReference>
<evidence type="ECO:0000313" key="3">
    <source>
        <dbReference type="EMBL" id="OHT06862.1"/>
    </source>
</evidence>
<feature type="compositionally biased region" description="Basic and acidic residues" evidence="2">
    <location>
        <begin position="562"/>
        <end position="579"/>
    </location>
</feature>
<feature type="compositionally biased region" description="Acidic residues" evidence="2">
    <location>
        <begin position="614"/>
        <end position="625"/>
    </location>
</feature>
<organism evidence="3 4">
    <name type="scientific">Tritrichomonas foetus</name>
    <dbReference type="NCBI Taxonomy" id="1144522"/>
    <lineage>
        <taxon>Eukaryota</taxon>
        <taxon>Metamonada</taxon>
        <taxon>Parabasalia</taxon>
        <taxon>Tritrichomonadida</taxon>
        <taxon>Tritrichomonadidae</taxon>
        <taxon>Tritrichomonas</taxon>
    </lineage>
</organism>
<feature type="compositionally biased region" description="Polar residues" evidence="2">
    <location>
        <begin position="546"/>
        <end position="561"/>
    </location>
</feature>
<proteinExistence type="predicted"/>
<dbReference type="Proteomes" id="UP000179807">
    <property type="component" value="Unassembled WGS sequence"/>
</dbReference>
<evidence type="ECO:0000313" key="4">
    <source>
        <dbReference type="Proteomes" id="UP000179807"/>
    </source>
</evidence>
<feature type="compositionally biased region" description="Polar residues" evidence="2">
    <location>
        <begin position="467"/>
        <end position="478"/>
    </location>
</feature>
<reference evidence="3" key="1">
    <citation type="submission" date="2016-10" db="EMBL/GenBank/DDBJ databases">
        <authorList>
            <person name="Benchimol M."/>
            <person name="Almeida L.G."/>
            <person name="Vasconcelos A.T."/>
            <person name="Perreira-Neves A."/>
            <person name="Rosa I.A."/>
            <person name="Tasca T."/>
            <person name="Bogo M.R."/>
            <person name="de Souza W."/>
        </authorList>
    </citation>
    <scope>NUCLEOTIDE SEQUENCE [LARGE SCALE GENOMIC DNA]</scope>
    <source>
        <strain evidence="3">K</strain>
    </source>
</reference>
<dbReference type="EMBL" id="MLAK01000713">
    <property type="protein sequence ID" value="OHT06862.1"/>
    <property type="molecule type" value="Genomic_DNA"/>
</dbReference>
<feature type="compositionally biased region" description="Polar residues" evidence="2">
    <location>
        <begin position="251"/>
        <end position="271"/>
    </location>
</feature>
<dbReference type="PANTHER" id="PTHR31949:SF2">
    <property type="entry name" value="OS05G0480600 PROTEIN"/>
    <property type="match status" value="1"/>
</dbReference>
<comment type="caution">
    <text evidence="3">The sequence shown here is derived from an EMBL/GenBank/DDBJ whole genome shotgun (WGS) entry which is preliminary data.</text>
</comment>